<proteinExistence type="predicted"/>
<organism evidence="1 2">
    <name type="scientific">Hydrogenophaga bisanensis</name>
    <dbReference type="NCBI Taxonomy" id="439611"/>
    <lineage>
        <taxon>Bacteria</taxon>
        <taxon>Pseudomonadati</taxon>
        <taxon>Pseudomonadota</taxon>
        <taxon>Betaproteobacteria</taxon>
        <taxon>Burkholderiales</taxon>
        <taxon>Comamonadaceae</taxon>
        <taxon>Hydrogenophaga</taxon>
    </lineage>
</organism>
<dbReference type="Proteomes" id="UP001596495">
    <property type="component" value="Unassembled WGS sequence"/>
</dbReference>
<comment type="caution">
    <text evidence="1">The sequence shown here is derived from an EMBL/GenBank/DDBJ whole genome shotgun (WGS) entry which is preliminary data.</text>
</comment>
<protein>
    <submittedName>
        <fullName evidence="1">Uncharacterized protein</fullName>
    </submittedName>
</protein>
<evidence type="ECO:0000313" key="2">
    <source>
        <dbReference type="Proteomes" id="UP001596495"/>
    </source>
</evidence>
<dbReference type="RefSeq" id="WP_374641194.1">
    <property type="nucleotide sequence ID" value="NZ_JBHTBX010000002.1"/>
</dbReference>
<name>A0ABW2R544_9BURK</name>
<evidence type="ECO:0000313" key="1">
    <source>
        <dbReference type="EMBL" id="MFC7433603.1"/>
    </source>
</evidence>
<dbReference type="EMBL" id="JBHTBX010000002">
    <property type="protein sequence ID" value="MFC7433603.1"/>
    <property type="molecule type" value="Genomic_DNA"/>
</dbReference>
<gene>
    <name evidence="1" type="ORF">ACFQNJ_03675</name>
</gene>
<accession>A0ABW2R544</accession>
<sequence>MITVIDRLFRVALQPHATPRRMATLKDLQTIRSALLKCVEDCEGLPVDRLRHQVDRARRVQELWLLRNEAYQLISQQHSQSIAAERINRVMSVFQGWIAPSQLTRIR</sequence>
<reference evidence="2" key="1">
    <citation type="journal article" date="2019" name="Int. J. Syst. Evol. Microbiol.">
        <title>The Global Catalogue of Microorganisms (GCM) 10K type strain sequencing project: providing services to taxonomists for standard genome sequencing and annotation.</title>
        <authorList>
            <consortium name="The Broad Institute Genomics Platform"/>
            <consortium name="The Broad Institute Genome Sequencing Center for Infectious Disease"/>
            <person name="Wu L."/>
            <person name="Ma J."/>
        </authorList>
    </citation>
    <scope>NUCLEOTIDE SEQUENCE [LARGE SCALE GENOMIC DNA]</scope>
    <source>
        <strain evidence="2">CCUG 54518</strain>
    </source>
</reference>
<keyword evidence="2" id="KW-1185">Reference proteome</keyword>